<proteinExistence type="predicted"/>
<comment type="caution">
    <text evidence="2">The sequence shown here is derived from an EMBL/GenBank/DDBJ whole genome shotgun (WGS) entry which is preliminary data.</text>
</comment>
<dbReference type="AlphaFoldDB" id="A0A2I0HTV7"/>
<dbReference type="Proteomes" id="UP000233551">
    <property type="component" value="Unassembled WGS sequence"/>
</dbReference>
<accession>A0A2I0HTV7</accession>
<gene>
    <name evidence="2" type="ORF">CRG98_044422</name>
</gene>
<evidence type="ECO:0000313" key="2">
    <source>
        <dbReference type="EMBL" id="PKI35147.1"/>
    </source>
</evidence>
<protein>
    <submittedName>
        <fullName evidence="2">Uncharacterized protein</fullName>
    </submittedName>
</protein>
<feature type="region of interest" description="Disordered" evidence="1">
    <location>
        <begin position="1"/>
        <end position="29"/>
    </location>
</feature>
<organism evidence="2 3">
    <name type="scientific">Punica granatum</name>
    <name type="common">Pomegranate</name>
    <dbReference type="NCBI Taxonomy" id="22663"/>
    <lineage>
        <taxon>Eukaryota</taxon>
        <taxon>Viridiplantae</taxon>
        <taxon>Streptophyta</taxon>
        <taxon>Embryophyta</taxon>
        <taxon>Tracheophyta</taxon>
        <taxon>Spermatophyta</taxon>
        <taxon>Magnoliopsida</taxon>
        <taxon>eudicotyledons</taxon>
        <taxon>Gunneridae</taxon>
        <taxon>Pentapetalae</taxon>
        <taxon>rosids</taxon>
        <taxon>malvids</taxon>
        <taxon>Myrtales</taxon>
        <taxon>Lythraceae</taxon>
        <taxon>Punica</taxon>
    </lineage>
</organism>
<evidence type="ECO:0000256" key="1">
    <source>
        <dbReference type="SAM" id="MobiDB-lite"/>
    </source>
</evidence>
<dbReference type="EMBL" id="PGOL01005439">
    <property type="protein sequence ID" value="PKI35147.1"/>
    <property type="molecule type" value="Genomic_DNA"/>
</dbReference>
<reference evidence="2 3" key="1">
    <citation type="submission" date="2017-11" db="EMBL/GenBank/DDBJ databases">
        <title>De-novo sequencing of pomegranate (Punica granatum L.) genome.</title>
        <authorList>
            <person name="Akparov Z."/>
            <person name="Amiraslanov A."/>
            <person name="Hajiyeva S."/>
            <person name="Abbasov M."/>
            <person name="Kaur K."/>
            <person name="Hamwieh A."/>
            <person name="Solovyev V."/>
            <person name="Salamov A."/>
            <person name="Braich B."/>
            <person name="Kosarev P."/>
            <person name="Mahmoud A."/>
            <person name="Hajiyev E."/>
            <person name="Babayeva S."/>
            <person name="Izzatullayeva V."/>
            <person name="Mammadov A."/>
            <person name="Mammadov A."/>
            <person name="Sharifova S."/>
            <person name="Ojaghi J."/>
            <person name="Eynullazada K."/>
            <person name="Bayramov B."/>
            <person name="Abdulazimova A."/>
            <person name="Shahmuradov I."/>
        </authorList>
    </citation>
    <scope>NUCLEOTIDE SEQUENCE [LARGE SCALE GENOMIC DNA]</scope>
    <source>
        <strain evidence="3">cv. AG2017</strain>
        <tissue evidence="2">Leaf</tissue>
    </source>
</reference>
<keyword evidence="3" id="KW-1185">Reference proteome</keyword>
<evidence type="ECO:0000313" key="3">
    <source>
        <dbReference type="Proteomes" id="UP000233551"/>
    </source>
</evidence>
<name>A0A2I0HTV7_PUNGR</name>
<sequence length="74" mass="8032">MEEVGAEVPCGAASWSEKGASRRDYGEADDDGELGLPKTCWWSTKSAPLLHCPLFFTSPHTPIVAVVVAKERRS</sequence>